<accession>A0A8S1RST5</accession>
<name>A0A8S1RST5_9CILI</name>
<dbReference type="AlphaFoldDB" id="A0A8S1RST5"/>
<dbReference type="EMBL" id="CAJJDN010000287">
    <property type="protein sequence ID" value="CAD8130410.1"/>
    <property type="molecule type" value="Genomic_DNA"/>
</dbReference>
<evidence type="ECO:0000313" key="1">
    <source>
        <dbReference type="EMBL" id="CAD8130410.1"/>
    </source>
</evidence>
<gene>
    <name evidence="1" type="ORF">PSON_ATCC_30995.1.T2870005</name>
</gene>
<keyword evidence="2" id="KW-1185">Reference proteome</keyword>
<dbReference type="Proteomes" id="UP000692954">
    <property type="component" value="Unassembled WGS sequence"/>
</dbReference>
<evidence type="ECO:0000313" key="2">
    <source>
        <dbReference type="Proteomes" id="UP000692954"/>
    </source>
</evidence>
<organism evidence="1 2">
    <name type="scientific">Paramecium sonneborni</name>
    <dbReference type="NCBI Taxonomy" id="65129"/>
    <lineage>
        <taxon>Eukaryota</taxon>
        <taxon>Sar</taxon>
        <taxon>Alveolata</taxon>
        <taxon>Ciliophora</taxon>
        <taxon>Intramacronucleata</taxon>
        <taxon>Oligohymenophorea</taxon>
        <taxon>Peniculida</taxon>
        <taxon>Parameciidae</taxon>
        <taxon>Paramecium</taxon>
    </lineage>
</organism>
<sequence>MIMQQNTNLKISLKECKKTRICSYQQKHCSKYWILQRIHIEIIIYSQQIQTGFMFDFYPYGYLLKISIRISERIWKGVLKSIM</sequence>
<protein>
    <submittedName>
        <fullName evidence="1">Uncharacterized protein</fullName>
    </submittedName>
</protein>
<reference evidence="1" key="1">
    <citation type="submission" date="2021-01" db="EMBL/GenBank/DDBJ databases">
        <authorList>
            <consortium name="Genoscope - CEA"/>
            <person name="William W."/>
        </authorList>
    </citation>
    <scope>NUCLEOTIDE SEQUENCE</scope>
</reference>
<proteinExistence type="predicted"/>
<comment type="caution">
    <text evidence="1">The sequence shown here is derived from an EMBL/GenBank/DDBJ whole genome shotgun (WGS) entry which is preliminary data.</text>
</comment>